<sequence length="225" mass="25843">MSWRSSSAPGAGRSVLPIPRSWSLLHRSCQGLSTIFVFLTRKLYVSANRAPQLHSTGQDPDRVQPELSRLGEEDFWHHFERRSYIRGFIRPVLQGDFSLLETYVPSSLEKLSALERQLEQKSFQIPRSWRCRPEQLSAWHDVADAGFQERWFQNVWKPEFWSTEHRYIVDNPKSEDLPVLGCPGGAEDTGIDGPRVSDFGEDSAPESAPAVAFQMLRRFLRNPML</sequence>
<reference evidence="1 2" key="1">
    <citation type="submission" date="2016-02" db="EMBL/GenBank/DDBJ databases">
        <title>Genome analysis of coral dinoflagellate symbionts highlights evolutionary adaptations to a symbiotic lifestyle.</title>
        <authorList>
            <person name="Aranda M."/>
            <person name="Li Y."/>
            <person name="Liew Y.J."/>
            <person name="Baumgarten S."/>
            <person name="Simakov O."/>
            <person name="Wilson M."/>
            <person name="Piel J."/>
            <person name="Ashoor H."/>
            <person name="Bougouffa S."/>
            <person name="Bajic V.B."/>
            <person name="Ryu T."/>
            <person name="Ravasi T."/>
            <person name="Bayer T."/>
            <person name="Micklem G."/>
            <person name="Kim H."/>
            <person name="Bhak J."/>
            <person name="Lajeunesse T.C."/>
            <person name="Voolstra C.R."/>
        </authorList>
    </citation>
    <scope>NUCLEOTIDE SEQUENCE [LARGE SCALE GENOMIC DNA]</scope>
    <source>
        <strain evidence="1 2">CCMP2467</strain>
    </source>
</reference>
<gene>
    <name evidence="1" type="ORF">AK812_SmicGene44984</name>
</gene>
<dbReference type="Proteomes" id="UP000186817">
    <property type="component" value="Unassembled WGS sequence"/>
</dbReference>
<accession>A0A1Q9BX76</accession>
<feature type="non-terminal residue" evidence="1">
    <location>
        <position position="225"/>
    </location>
</feature>
<dbReference type="OrthoDB" id="421470at2759"/>
<protein>
    <submittedName>
        <fullName evidence="1">Uncharacterized protein</fullName>
    </submittedName>
</protein>
<evidence type="ECO:0000313" key="2">
    <source>
        <dbReference type="Proteomes" id="UP000186817"/>
    </source>
</evidence>
<dbReference type="EMBL" id="LSRX01002646">
    <property type="protein sequence ID" value="OLP75252.1"/>
    <property type="molecule type" value="Genomic_DNA"/>
</dbReference>
<dbReference type="AlphaFoldDB" id="A0A1Q9BX76"/>
<organism evidence="1 2">
    <name type="scientific">Symbiodinium microadriaticum</name>
    <name type="common">Dinoflagellate</name>
    <name type="synonym">Zooxanthella microadriatica</name>
    <dbReference type="NCBI Taxonomy" id="2951"/>
    <lineage>
        <taxon>Eukaryota</taxon>
        <taxon>Sar</taxon>
        <taxon>Alveolata</taxon>
        <taxon>Dinophyceae</taxon>
        <taxon>Suessiales</taxon>
        <taxon>Symbiodiniaceae</taxon>
        <taxon>Symbiodinium</taxon>
    </lineage>
</organism>
<comment type="caution">
    <text evidence="1">The sequence shown here is derived from an EMBL/GenBank/DDBJ whole genome shotgun (WGS) entry which is preliminary data.</text>
</comment>
<proteinExistence type="predicted"/>
<keyword evidence="2" id="KW-1185">Reference proteome</keyword>
<name>A0A1Q9BX76_SYMMI</name>
<evidence type="ECO:0000313" key="1">
    <source>
        <dbReference type="EMBL" id="OLP75252.1"/>
    </source>
</evidence>